<dbReference type="PROSITE" id="PS51118">
    <property type="entry name" value="HTH_HXLR"/>
    <property type="match status" value="1"/>
</dbReference>
<evidence type="ECO:0000259" key="4">
    <source>
        <dbReference type="PROSITE" id="PS51118"/>
    </source>
</evidence>
<proteinExistence type="predicted"/>
<organism evidence="5 6">
    <name type="scientific">Actinokineospora xionganensis</name>
    <dbReference type="NCBI Taxonomy" id="2684470"/>
    <lineage>
        <taxon>Bacteria</taxon>
        <taxon>Bacillati</taxon>
        <taxon>Actinomycetota</taxon>
        <taxon>Actinomycetes</taxon>
        <taxon>Pseudonocardiales</taxon>
        <taxon>Pseudonocardiaceae</taxon>
        <taxon>Actinokineospora</taxon>
    </lineage>
</organism>
<gene>
    <name evidence="5" type="ORF">GPZ80_25510</name>
</gene>
<comment type="caution">
    <text evidence="5">The sequence shown here is derived from an EMBL/GenBank/DDBJ whole genome shotgun (WGS) entry which is preliminary data.</text>
</comment>
<dbReference type="PANTHER" id="PTHR33204:SF18">
    <property type="entry name" value="TRANSCRIPTIONAL REGULATORY PROTEIN"/>
    <property type="match status" value="1"/>
</dbReference>
<name>A0ABR7LCU3_9PSEU</name>
<keyword evidence="2" id="KW-0238">DNA-binding</keyword>
<dbReference type="EMBL" id="JABVED010000017">
    <property type="protein sequence ID" value="MBC6450523.1"/>
    <property type="molecule type" value="Genomic_DNA"/>
</dbReference>
<dbReference type="PANTHER" id="PTHR33204">
    <property type="entry name" value="TRANSCRIPTIONAL REGULATOR, MARR FAMILY"/>
    <property type="match status" value="1"/>
</dbReference>
<evidence type="ECO:0000256" key="2">
    <source>
        <dbReference type="ARBA" id="ARBA00023125"/>
    </source>
</evidence>
<keyword evidence="1" id="KW-0805">Transcription regulation</keyword>
<keyword evidence="6" id="KW-1185">Reference proteome</keyword>
<dbReference type="Proteomes" id="UP000734823">
    <property type="component" value="Unassembled WGS sequence"/>
</dbReference>
<keyword evidence="3" id="KW-0804">Transcription</keyword>
<protein>
    <submittedName>
        <fullName evidence="5">Winged helix-turn-helix transcriptional regulator</fullName>
    </submittedName>
</protein>
<dbReference type="InterPro" id="IPR036388">
    <property type="entry name" value="WH-like_DNA-bd_sf"/>
</dbReference>
<sequence>MTRRTYGQFCGLSRAVEMVGERWALLIIRDLLVGPKSFTDLAEGFPRLSIDVLCARLREMEHFGVLEESMKDGDMTYELTDYGRALDDIVMALGRWGALSLEDPRPEDIITENSMIMALRSTYQAEAAAGLTASFELRLGEVIIHAKVVDGVLKAGAGPLPGADLVVEPGPTLKMLMTNEMTPVQAIDTGHVTLTGDASLFPRFVSLFQIHPVPVSATT</sequence>
<dbReference type="InterPro" id="IPR036390">
    <property type="entry name" value="WH_DNA-bd_sf"/>
</dbReference>
<accession>A0ABR7LCU3</accession>
<dbReference type="SUPFAM" id="SSF55718">
    <property type="entry name" value="SCP-like"/>
    <property type="match status" value="1"/>
</dbReference>
<dbReference type="SUPFAM" id="SSF46785">
    <property type="entry name" value="Winged helix' DNA-binding domain"/>
    <property type="match status" value="1"/>
</dbReference>
<dbReference type="InterPro" id="IPR036527">
    <property type="entry name" value="SCP2_sterol-bd_dom_sf"/>
</dbReference>
<dbReference type="InterPro" id="IPR002577">
    <property type="entry name" value="HTH_HxlR"/>
</dbReference>
<feature type="domain" description="HTH hxlR-type" evidence="4">
    <location>
        <begin position="10"/>
        <end position="105"/>
    </location>
</feature>
<reference evidence="5 6" key="1">
    <citation type="submission" date="2020-06" db="EMBL/GenBank/DDBJ databases">
        <title>Actinokineospora xiongansis sp. nov., isolated from soil of Baiyangdian.</title>
        <authorList>
            <person name="Zhang X."/>
        </authorList>
    </citation>
    <scope>NUCLEOTIDE SEQUENCE [LARGE SCALE GENOMIC DNA]</scope>
    <source>
        <strain evidence="5 6">HBU206404</strain>
    </source>
</reference>
<evidence type="ECO:0000256" key="3">
    <source>
        <dbReference type="ARBA" id="ARBA00023163"/>
    </source>
</evidence>
<evidence type="ECO:0000313" key="6">
    <source>
        <dbReference type="Proteomes" id="UP000734823"/>
    </source>
</evidence>
<dbReference type="Gene3D" id="1.10.10.10">
    <property type="entry name" value="Winged helix-like DNA-binding domain superfamily/Winged helix DNA-binding domain"/>
    <property type="match status" value="1"/>
</dbReference>
<evidence type="ECO:0000313" key="5">
    <source>
        <dbReference type="EMBL" id="MBC6450523.1"/>
    </source>
</evidence>
<dbReference type="Gene3D" id="3.30.1050.10">
    <property type="entry name" value="SCP2 sterol-binding domain"/>
    <property type="match status" value="1"/>
</dbReference>
<evidence type="ECO:0000256" key="1">
    <source>
        <dbReference type="ARBA" id="ARBA00023015"/>
    </source>
</evidence>
<dbReference type="Pfam" id="PF01638">
    <property type="entry name" value="HxlR"/>
    <property type="match status" value="1"/>
</dbReference>